<protein>
    <submittedName>
        <fullName evidence="1">Uncharacterized protein</fullName>
    </submittedName>
</protein>
<dbReference type="AlphaFoldDB" id="A0A9X4RVG9"/>
<name>A0A9X4RVG9_9FLAO</name>
<reference evidence="1" key="1">
    <citation type="submission" date="2022-07" db="EMBL/GenBank/DDBJ databases">
        <title>Description and genome-wide analysis of Profundicola chukchiensis gen. nov., sp. nov., marine bacteria isolated from bottom sediments of the Chukchi Sea.</title>
        <authorList>
            <person name="Romanenko L."/>
            <person name="Otstavnykh N."/>
            <person name="Kurilenko V."/>
            <person name="Eremeev V."/>
            <person name="Velansky P."/>
            <person name="Mikhailov V."/>
            <person name="Isaeva M."/>
        </authorList>
    </citation>
    <scope>NUCLEOTIDE SEQUENCE</scope>
    <source>
        <strain evidence="1">KMM 9713</strain>
    </source>
</reference>
<organism evidence="1 2">
    <name type="scientific">Profundicola chukchiensis</name>
    <dbReference type="NCBI Taxonomy" id="2961959"/>
    <lineage>
        <taxon>Bacteria</taxon>
        <taxon>Pseudomonadati</taxon>
        <taxon>Bacteroidota</taxon>
        <taxon>Flavobacteriia</taxon>
        <taxon>Flavobacteriales</taxon>
        <taxon>Weeksellaceae</taxon>
        <taxon>Profundicola</taxon>
    </lineage>
</organism>
<comment type="caution">
    <text evidence="1">The sequence shown here is derived from an EMBL/GenBank/DDBJ whole genome shotgun (WGS) entry which is preliminary data.</text>
</comment>
<sequence>MEDLEKIKQENEIIAFKADYFVPISVESIKNSVFESNFEQELVFMNKEEDWFDEAEKKGALCFSFDNYKNKIKQIIQHHHFEIDLSEKNFPGWSILSSVLPMNSVILNDGYILVDSDGQQIKDNLIPLLKGIFEHKRNNLCQVNILTHKLFNNGLDSTENLKSDAEKKLSILNRAFGNYSVKFCIINNAIHLSSKKYTFDFHDRQLCSNFHIIESGKGFNLIPHKVSNSQVISTTIFNLYTYKRLKNLRKIYQAYLGQMMKRDNSVTFDYVGKISN</sequence>
<dbReference type="EMBL" id="JANCMU010000002">
    <property type="protein sequence ID" value="MDG4945750.1"/>
    <property type="molecule type" value="Genomic_DNA"/>
</dbReference>
<evidence type="ECO:0000313" key="1">
    <source>
        <dbReference type="EMBL" id="MDG4945750.1"/>
    </source>
</evidence>
<accession>A0A9X4RVG9</accession>
<dbReference type="RefSeq" id="WP_304420314.1">
    <property type="nucleotide sequence ID" value="NZ_JANCMU010000002.1"/>
</dbReference>
<gene>
    <name evidence="1" type="ORF">NMK71_04930</name>
</gene>
<evidence type="ECO:0000313" key="2">
    <source>
        <dbReference type="Proteomes" id="UP001152599"/>
    </source>
</evidence>
<proteinExistence type="predicted"/>
<keyword evidence="2" id="KW-1185">Reference proteome</keyword>
<dbReference type="Proteomes" id="UP001152599">
    <property type="component" value="Unassembled WGS sequence"/>
</dbReference>